<dbReference type="AlphaFoldDB" id="A0A1H1AYU9"/>
<dbReference type="CDD" id="cd07251">
    <property type="entry name" value="VOC_like"/>
    <property type="match status" value="1"/>
</dbReference>
<reference evidence="3" key="1">
    <citation type="submission" date="2016-10" db="EMBL/GenBank/DDBJ databases">
        <authorList>
            <person name="Varghese N."/>
            <person name="Submissions S."/>
        </authorList>
    </citation>
    <scope>NUCLEOTIDE SEQUENCE [LARGE SCALE GENOMIC DNA]</scope>
    <source>
        <strain evidence="3">MPL-11</strain>
    </source>
</reference>
<dbReference type="OrthoDB" id="9796521at2"/>
<sequence>MNRINLICLGVRDLKVALHFYKSIGFKTYEKVEEPPIAFFNNQGSKLELFPIEELAKDINKVNPPVIPERGFNGITLACNLKSEKEVDEMVTLVKQNGGTIVKEPEKVSWGGYSGYFQDLDGYHWEVAYSASWKFDENDMLIMEEG</sequence>
<keyword evidence="3" id="KW-1185">Reference proteome</keyword>
<dbReference type="PANTHER" id="PTHR36503">
    <property type="entry name" value="BLR2520 PROTEIN"/>
    <property type="match status" value="1"/>
</dbReference>
<dbReference type="SUPFAM" id="SSF54593">
    <property type="entry name" value="Glyoxalase/Bleomycin resistance protein/Dihydroxybiphenyl dioxygenase"/>
    <property type="match status" value="1"/>
</dbReference>
<feature type="domain" description="VOC" evidence="1">
    <location>
        <begin position="3"/>
        <end position="130"/>
    </location>
</feature>
<organism evidence="2 3">
    <name type="scientific">Carnobacterium viridans</name>
    <dbReference type="NCBI Taxonomy" id="174587"/>
    <lineage>
        <taxon>Bacteria</taxon>
        <taxon>Bacillati</taxon>
        <taxon>Bacillota</taxon>
        <taxon>Bacilli</taxon>
        <taxon>Lactobacillales</taxon>
        <taxon>Carnobacteriaceae</taxon>
        <taxon>Carnobacterium</taxon>
    </lineage>
</organism>
<dbReference type="Pfam" id="PF00903">
    <property type="entry name" value="Glyoxalase"/>
    <property type="match status" value="1"/>
</dbReference>
<evidence type="ECO:0000313" key="3">
    <source>
        <dbReference type="Proteomes" id="UP000199481"/>
    </source>
</evidence>
<name>A0A1H1AYU9_9LACT</name>
<dbReference type="RefSeq" id="WP_035021601.1">
    <property type="nucleotide sequence ID" value="NZ_CP084916.1"/>
</dbReference>
<dbReference type="EMBL" id="FNJW01000008">
    <property type="protein sequence ID" value="SDQ44908.1"/>
    <property type="molecule type" value="Genomic_DNA"/>
</dbReference>
<accession>A0A1H1AYU9</accession>
<dbReference type="Gene3D" id="3.10.180.10">
    <property type="entry name" value="2,3-Dihydroxybiphenyl 1,2-Dioxygenase, domain 1"/>
    <property type="match status" value="1"/>
</dbReference>
<dbReference type="InterPro" id="IPR004360">
    <property type="entry name" value="Glyas_Fos-R_dOase_dom"/>
</dbReference>
<dbReference type="InterPro" id="IPR029068">
    <property type="entry name" value="Glyas_Bleomycin-R_OHBP_Dase"/>
</dbReference>
<evidence type="ECO:0000313" key="2">
    <source>
        <dbReference type="EMBL" id="SDQ44908.1"/>
    </source>
</evidence>
<dbReference type="InterPro" id="IPR037523">
    <property type="entry name" value="VOC_core"/>
</dbReference>
<dbReference type="PANTHER" id="PTHR36503:SF1">
    <property type="entry name" value="BLR2520 PROTEIN"/>
    <property type="match status" value="1"/>
</dbReference>
<protein>
    <recommendedName>
        <fullName evidence="1">VOC domain-containing protein</fullName>
    </recommendedName>
</protein>
<gene>
    <name evidence="2" type="ORF">SAMN04487752_2322</name>
</gene>
<evidence type="ECO:0000259" key="1">
    <source>
        <dbReference type="PROSITE" id="PS51819"/>
    </source>
</evidence>
<dbReference type="Proteomes" id="UP000199481">
    <property type="component" value="Unassembled WGS sequence"/>
</dbReference>
<dbReference type="PROSITE" id="PS51819">
    <property type="entry name" value="VOC"/>
    <property type="match status" value="1"/>
</dbReference>
<proteinExistence type="predicted"/>